<dbReference type="Pfam" id="PF00691">
    <property type="entry name" value="OmpA"/>
    <property type="match status" value="1"/>
</dbReference>
<dbReference type="InterPro" id="IPR036737">
    <property type="entry name" value="OmpA-like_sf"/>
</dbReference>
<feature type="signal peptide" evidence="5">
    <location>
        <begin position="1"/>
        <end position="19"/>
    </location>
</feature>
<dbReference type="RefSeq" id="WP_379914423.1">
    <property type="nucleotide sequence ID" value="NZ_JBHUDD010000047.1"/>
</dbReference>
<evidence type="ECO:0000256" key="2">
    <source>
        <dbReference type="ARBA" id="ARBA00023136"/>
    </source>
</evidence>
<dbReference type="PRINTS" id="PR01021">
    <property type="entry name" value="OMPADOMAIN"/>
</dbReference>
<keyword evidence="5" id="KW-0732">Signal</keyword>
<sequence length="305" mass="32211">MMRRAAALVLCLVAAPASALELSLPVSARPTAEVVTDPDSYALPTGPFDAGRVPAQQVEGRVSRQAWRIAGQNMTTLQLFAPLRDQLSDAGYEVMFDCADAGCGGFDFRFEIEVLPAPAMYVSLTDFRFVAARKGAGDHVTLLVSRTGSAGFVQLVRVTGQGAEADLPRITETVTPMAGNGDLAQELLAQGHAVLSDLEFATGTSDLSEGTYASLEALAGFMQVNSQARIALVGHTDAVGALDGNIALSKRRAVAVLERLADAHGVPRDRMVAEGMGYLSPIAPNTTPEGREANRRVEVVLLNTD</sequence>
<dbReference type="CDD" id="cd07185">
    <property type="entry name" value="OmpA_C-like"/>
    <property type="match status" value="1"/>
</dbReference>
<dbReference type="Proteomes" id="UP001597186">
    <property type="component" value="Unassembled WGS sequence"/>
</dbReference>
<dbReference type="InterPro" id="IPR050330">
    <property type="entry name" value="Bact_OuterMem_StrucFunc"/>
</dbReference>
<dbReference type="InterPro" id="IPR006665">
    <property type="entry name" value="OmpA-like"/>
</dbReference>
<dbReference type="Gene3D" id="3.30.1330.60">
    <property type="entry name" value="OmpA-like domain"/>
    <property type="match status" value="1"/>
</dbReference>
<dbReference type="InterPro" id="IPR006664">
    <property type="entry name" value="OMP_bac"/>
</dbReference>
<comment type="caution">
    <text evidence="7">The sequence shown here is derived from an EMBL/GenBank/DDBJ whole genome shotgun (WGS) entry which is preliminary data.</text>
</comment>
<keyword evidence="8" id="KW-1185">Reference proteome</keyword>
<proteinExistence type="predicted"/>
<accession>A0ABW4EH13</accession>
<evidence type="ECO:0000256" key="5">
    <source>
        <dbReference type="SAM" id="SignalP"/>
    </source>
</evidence>
<organism evidence="7 8">
    <name type="scientific">Lacimonas salitolerans</name>
    <dbReference type="NCBI Taxonomy" id="1323750"/>
    <lineage>
        <taxon>Bacteria</taxon>
        <taxon>Pseudomonadati</taxon>
        <taxon>Pseudomonadota</taxon>
        <taxon>Alphaproteobacteria</taxon>
        <taxon>Rhodobacterales</taxon>
        <taxon>Paracoccaceae</taxon>
        <taxon>Lacimonas</taxon>
    </lineage>
</organism>
<evidence type="ECO:0000259" key="6">
    <source>
        <dbReference type="PROSITE" id="PS51123"/>
    </source>
</evidence>
<keyword evidence="2 4" id="KW-0472">Membrane</keyword>
<keyword evidence="3" id="KW-0998">Cell outer membrane</keyword>
<dbReference type="EMBL" id="JBHUDD010000047">
    <property type="protein sequence ID" value="MFD1509224.1"/>
    <property type="molecule type" value="Genomic_DNA"/>
</dbReference>
<protein>
    <submittedName>
        <fullName evidence="7">OmpA family protein</fullName>
    </submittedName>
</protein>
<feature type="domain" description="OmpA-like" evidence="6">
    <location>
        <begin position="187"/>
        <end position="305"/>
    </location>
</feature>
<evidence type="ECO:0000256" key="1">
    <source>
        <dbReference type="ARBA" id="ARBA00004442"/>
    </source>
</evidence>
<evidence type="ECO:0000256" key="4">
    <source>
        <dbReference type="PROSITE-ProRule" id="PRU00473"/>
    </source>
</evidence>
<evidence type="ECO:0000256" key="3">
    <source>
        <dbReference type="ARBA" id="ARBA00023237"/>
    </source>
</evidence>
<feature type="chain" id="PRO_5046912286" evidence="5">
    <location>
        <begin position="20"/>
        <end position="305"/>
    </location>
</feature>
<name>A0ABW4EH13_9RHOB</name>
<dbReference type="PANTHER" id="PTHR30329:SF21">
    <property type="entry name" value="LIPOPROTEIN YIAD-RELATED"/>
    <property type="match status" value="1"/>
</dbReference>
<evidence type="ECO:0000313" key="8">
    <source>
        <dbReference type="Proteomes" id="UP001597186"/>
    </source>
</evidence>
<dbReference type="PANTHER" id="PTHR30329">
    <property type="entry name" value="STATOR ELEMENT OF FLAGELLAR MOTOR COMPLEX"/>
    <property type="match status" value="1"/>
</dbReference>
<dbReference type="SUPFAM" id="SSF103088">
    <property type="entry name" value="OmpA-like"/>
    <property type="match status" value="1"/>
</dbReference>
<gene>
    <name evidence="7" type="ORF">ACFTOW_07395</name>
</gene>
<dbReference type="PROSITE" id="PS51123">
    <property type="entry name" value="OMPA_2"/>
    <property type="match status" value="1"/>
</dbReference>
<comment type="subcellular location">
    <subcellularLocation>
        <location evidence="1">Cell outer membrane</location>
    </subcellularLocation>
</comment>
<reference evidence="8" key="1">
    <citation type="journal article" date="2019" name="Int. J. Syst. Evol. Microbiol.">
        <title>The Global Catalogue of Microorganisms (GCM) 10K type strain sequencing project: providing services to taxonomists for standard genome sequencing and annotation.</title>
        <authorList>
            <consortium name="The Broad Institute Genomics Platform"/>
            <consortium name="The Broad Institute Genome Sequencing Center for Infectious Disease"/>
            <person name="Wu L."/>
            <person name="Ma J."/>
        </authorList>
    </citation>
    <scope>NUCLEOTIDE SEQUENCE [LARGE SCALE GENOMIC DNA]</scope>
    <source>
        <strain evidence="8">CGMCC 1.12477</strain>
    </source>
</reference>
<evidence type="ECO:0000313" key="7">
    <source>
        <dbReference type="EMBL" id="MFD1509224.1"/>
    </source>
</evidence>